<protein>
    <submittedName>
        <fullName evidence="2">Uncharacterized protein</fullName>
    </submittedName>
</protein>
<keyword evidence="1" id="KW-0812">Transmembrane</keyword>
<dbReference type="Proteomes" id="UP001233999">
    <property type="component" value="Unassembled WGS sequence"/>
</dbReference>
<feature type="transmembrane region" description="Helical" evidence="1">
    <location>
        <begin position="38"/>
        <end position="57"/>
    </location>
</feature>
<keyword evidence="3" id="KW-1185">Reference proteome</keyword>
<proteinExistence type="predicted"/>
<dbReference type="EMBL" id="JASPKZ010003843">
    <property type="protein sequence ID" value="KAJ9592235.1"/>
    <property type="molecule type" value="Genomic_DNA"/>
</dbReference>
<keyword evidence="1" id="KW-0472">Membrane</keyword>
<sequence>MGCGYSSSFVVAEQQPPPAKPITLTISANSKHPLETRIVQVSDLLIFAISFLHLWVINRTQRWKVILSLKCLIHFQIQHVITRLSCMDSTT</sequence>
<reference evidence="2" key="2">
    <citation type="submission" date="2023-05" db="EMBL/GenBank/DDBJ databases">
        <authorList>
            <person name="Fouks B."/>
        </authorList>
    </citation>
    <scope>NUCLEOTIDE SEQUENCE</scope>
    <source>
        <strain evidence="2">Stay&amp;Tobe</strain>
        <tissue evidence="2">Testes</tissue>
    </source>
</reference>
<reference evidence="2" key="1">
    <citation type="journal article" date="2023" name="IScience">
        <title>Live-bearing cockroach genome reveals convergent evolutionary mechanisms linked to viviparity in insects and beyond.</title>
        <authorList>
            <person name="Fouks B."/>
            <person name="Harrison M.C."/>
            <person name="Mikhailova A.A."/>
            <person name="Marchal E."/>
            <person name="English S."/>
            <person name="Carruthers M."/>
            <person name="Jennings E.C."/>
            <person name="Chiamaka E.L."/>
            <person name="Frigard R.A."/>
            <person name="Pippel M."/>
            <person name="Attardo G.M."/>
            <person name="Benoit J.B."/>
            <person name="Bornberg-Bauer E."/>
            <person name="Tobe S.S."/>
        </authorList>
    </citation>
    <scope>NUCLEOTIDE SEQUENCE</scope>
    <source>
        <strain evidence="2">Stay&amp;Tobe</strain>
    </source>
</reference>
<comment type="caution">
    <text evidence="2">The sequence shown here is derived from an EMBL/GenBank/DDBJ whole genome shotgun (WGS) entry which is preliminary data.</text>
</comment>
<dbReference type="AlphaFoldDB" id="A0AAD8A409"/>
<gene>
    <name evidence="2" type="ORF">L9F63_001236</name>
</gene>
<name>A0AAD8A409_DIPPU</name>
<evidence type="ECO:0000256" key="1">
    <source>
        <dbReference type="SAM" id="Phobius"/>
    </source>
</evidence>
<keyword evidence="1" id="KW-1133">Transmembrane helix</keyword>
<accession>A0AAD8A409</accession>
<evidence type="ECO:0000313" key="3">
    <source>
        <dbReference type="Proteomes" id="UP001233999"/>
    </source>
</evidence>
<organism evidence="2 3">
    <name type="scientific">Diploptera punctata</name>
    <name type="common">Pacific beetle cockroach</name>
    <dbReference type="NCBI Taxonomy" id="6984"/>
    <lineage>
        <taxon>Eukaryota</taxon>
        <taxon>Metazoa</taxon>
        <taxon>Ecdysozoa</taxon>
        <taxon>Arthropoda</taxon>
        <taxon>Hexapoda</taxon>
        <taxon>Insecta</taxon>
        <taxon>Pterygota</taxon>
        <taxon>Neoptera</taxon>
        <taxon>Polyneoptera</taxon>
        <taxon>Dictyoptera</taxon>
        <taxon>Blattodea</taxon>
        <taxon>Blaberoidea</taxon>
        <taxon>Blaberidae</taxon>
        <taxon>Diplopterinae</taxon>
        <taxon>Diploptera</taxon>
    </lineage>
</organism>
<evidence type="ECO:0000313" key="2">
    <source>
        <dbReference type="EMBL" id="KAJ9592235.1"/>
    </source>
</evidence>